<keyword evidence="10" id="KW-0238">DNA-binding</keyword>
<evidence type="ECO:0000256" key="12">
    <source>
        <dbReference type="ARBA" id="ARBA00023242"/>
    </source>
</evidence>
<comment type="subcellular location">
    <subcellularLocation>
        <location evidence="2">Nucleus</location>
    </subcellularLocation>
</comment>
<dbReference type="PROSITE" id="PS50808">
    <property type="entry name" value="ZF_BED"/>
    <property type="match status" value="1"/>
</dbReference>
<evidence type="ECO:0000313" key="19">
    <source>
        <dbReference type="RefSeq" id="XP_054833481.1"/>
    </source>
</evidence>
<dbReference type="InterPro" id="IPR012337">
    <property type="entry name" value="RNaseH-like_sf"/>
</dbReference>
<dbReference type="InterPro" id="IPR036236">
    <property type="entry name" value="Znf_C2H2_sf"/>
</dbReference>
<evidence type="ECO:0000259" key="15">
    <source>
        <dbReference type="PROSITE" id="PS50157"/>
    </source>
</evidence>
<evidence type="ECO:0000256" key="11">
    <source>
        <dbReference type="ARBA" id="ARBA00023163"/>
    </source>
</evidence>
<feature type="domain" description="SCAN box" evidence="16">
    <location>
        <begin position="47"/>
        <end position="124"/>
    </location>
</feature>
<dbReference type="Proteomes" id="UP001190640">
    <property type="component" value="Chromosome 4"/>
</dbReference>
<evidence type="ECO:0000256" key="1">
    <source>
        <dbReference type="ARBA" id="ARBA00003767"/>
    </source>
</evidence>
<dbReference type="InterPro" id="IPR008906">
    <property type="entry name" value="HATC_C_dom"/>
</dbReference>
<keyword evidence="7" id="KW-0862">Zinc</keyword>
<evidence type="ECO:0000259" key="17">
    <source>
        <dbReference type="PROSITE" id="PS50808"/>
    </source>
</evidence>
<dbReference type="PANTHER" id="PTHR47241">
    <property type="entry name" value="FINGER PROTEIN, PUTATIVE-RELATED"/>
    <property type="match status" value="1"/>
</dbReference>
<feature type="compositionally biased region" description="Pro residues" evidence="14">
    <location>
        <begin position="314"/>
        <end position="328"/>
    </location>
</feature>
<dbReference type="SUPFAM" id="SSF57667">
    <property type="entry name" value="beta-beta-alpha zinc fingers"/>
    <property type="match status" value="2"/>
</dbReference>
<evidence type="ECO:0000313" key="18">
    <source>
        <dbReference type="Proteomes" id="UP001190640"/>
    </source>
</evidence>
<dbReference type="Gene3D" id="1.10.4020.10">
    <property type="entry name" value="DNA breaking-rejoining enzymes"/>
    <property type="match status" value="1"/>
</dbReference>
<dbReference type="FunFam" id="3.30.160.60:FF:000247">
    <property type="entry name" value="Zinc finger protein 236"/>
    <property type="match status" value="1"/>
</dbReference>
<gene>
    <name evidence="19" type="primary">LOC129328441</name>
</gene>
<dbReference type="KEGG" id="emc:129328441"/>
<dbReference type="AlphaFoldDB" id="A0AA97J9Q3"/>
<dbReference type="SMART" id="SM00431">
    <property type="entry name" value="SCAN"/>
    <property type="match status" value="1"/>
</dbReference>
<protein>
    <submittedName>
        <fullName evidence="19">Zinc finger BED domain-containing protein 4-like isoform X1</fullName>
    </submittedName>
</protein>
<evidence type="ECO:0000256" key="7">
    <source>
        <dbReference type="ARBA" id="ARBA00022833"/>
    </source>
</evidence>
<keyword evidence="4" id="KW-1017">Isopeptide bond</keyword>
<dbReference type="SMART" id="SM00614">
    <property type="entry name" value="ZnF_BED"/>
    <property type="match status" value="1"/>
</dbReference>
<dbReference type="SUPFAM" id="SSF47353">
    <property type="entry name" value="Retrovirus capsid dimerization domain-like"/>
    <property type="match status" value="1"/>
</dbReference>
<dbReference type="InterPro" id="IPR003656">
    <property type="entry name" value="Znf_BED"/>
</dbReference>
<evidence type="ECO:0000256" key="9">
    <source>
        <dbReference type="ARBA" id="ARBA00023015"/>
    </source>
</evidence>
<organism evidence="18 19">
    <name type="scientific">Eublepharis macularius</name>
    <name type="common">Leopard gecko</name>
    <name type="synonym">Cyrtodactylus macularius</name>
    <dbReference type="NCBI Taxonomy" id="481883"/>
    <lineage>
        <taxon>Eukaryota</taxon>
        <taxon>Metazoa</taxon>
        <taxon>Chordata</taxon>
        <taxon>Craniata</taxon>
        <taxon>Vertebrata</taxon>
        <taxon>Euteleostomi</taxon>
        <taxon>Lepidosauria</taxon>
        <taxon>Squamata</taxon>
        <taxon>Bifurcata</taxon>
        <taxon>Gekkota</taxon>
        <taxon>Eublepharidae</taxon>
        <taxon>Eublepharinae</taxon>
        <taxon>Eublepharis</taxon>
    </lineage>
</organism>
<evidence type="ECO:0000256" key="3">
    <source>
        <dbReference type="ARBA" id="ARBA00006991"/>
    </source>
</evidence>
<feature type="compositionally biased region" description="Basic and acidic residues" evidence="14">
    <location>
        <begin position="12"/>
        <end position="21"/>
    </location>
</feature>
<dbReference type="GO" id="GO:0046983">
    <property type="term" value="F:protein dimerization activity"/>
    <property type="evidence" value="ECO:0007669"/>
    <property type="project" value="InterPro"/>
</dbReference>
<evidence type="ECO:0000256" key="10">
    <source>
        <dbReference type="ARBA" id="ARBA00023125"/>
    </source>
</evidence>
<feature type="compositionally biased region" description="Acidic residues" evidence="14">
    <location>
        <begin position="891"/>
        <end position="903"/>
    </location>
</feature>
<comment type="similarity">
    <text evidence="3">Belongs to the krueppel C2H2-type zinc-finger protein family.</text>
</comment>
<keyword evidence="6 13" id="KW-0863">Zinc-finger</keyword>
<dbReference type="GO" id="GO:0005634">
    <property type="term" value="C:nucleus"/>
    <property type="evidence" value="ECO:0007669"/>
    <property type="project" value="UniProtKB-SubCell"/>
</dbReference>
<keyword evidence="12" id="KW-0539">Nucleus</keyword>
<dbReference type="FunFam" id="1.10.4020.10:FF:000005">
    <property type="entry name" value="Uncharacterized protein"/>
    <property type="match status" value="1"/>
</dbReference>
<dbReference type="Pfam" id="PF02892">
    <property type="entry name" value="zf-BED"/>
    <property type="match status" value="1"/>
</dbReference>
<evidence type="ECO:0000256" key="14">
    <source>
        <dbReference type="SAM" id="MobiDB-lite"/>
    </source>
</evidence>
<dbReference type="GO" id="GO:0003677">
    <property type="term" value="F:DNA binding"/>
    <property type="evidence" value="ECO:0007669"/>
    <property type="project" value="UniProtKB-KW"/>
</dbReference>
<dbReference type="CDD" id="cd07936">
    <property type="entry name" value="SCAN"/>
    <property type="match status" value="1"/>
</dbReference>
<proteinExistence type="inferred from homology"/>
<sequence>MWAEEPDSVGPEVRKGPDAIKAENRRELWEERMQKGLGENCPPSDVQQFRHFCYQEAEGPREVCSRLHQLCHQWLKPERHSKKEILDLVVLEQFLAILPPEIQSWVREYEPETSSQAVILAEGFLLSQAEQDQQEKITQDPYHGAAFPAGGTWQSADEKSELPVTGKGDMCLNVKENAEYCDGPKKEEGIQPPERRNTSGLLQHDGSHEIPQLQEKYKQVNRNECPASGTKFPEKSDINIDWEKPYKCLECGKTFSHSERFTSPETIHTGEKPYKCLECGLLEEVEGTQGASGGLGEISSSSTYQPLGAAPDPACSPPLTPSSWPSPTPQQFRPLDPPTLNRRFNPTLWKHFLILPNDPCSAVCRACNALVRRGLDPKHLSSSVLRRHLQTYHPSLLPAEQGVPSSRGMKRASEQGEGGGEWESTPRKKTHNEGAVGGSGTSRQATLQEVVPSESSMRSKKFRGRAQEAGTRILSEMIALDGLPLSVLEGVGFRRALRYFAPWFTMPSQRTVGRRVLPALNNCVAEMIRNQLAKAQGRPVHFTANLWSSHQHSFLALTAHWWQPEDLWTTRVKSRPREEGPTLPPGYRVVLLQARWMEEDHTGSNVAAVIKAGLREWAPAGDVVRGYMVTDTSRNMEAALKAVSLEGIVCLAHKLHLVMRDALGLGSTIKPTWDQGTLDTRTLLDSCRRLAAHFSSCINSSRKLHERQGEEGNPEHQLLEDMPTRWNSTYVMIARLVEQRNMVQDIMSSVPILQGKEKLSISSIDWLALSQMVRVLKPFQDTTDFLCSYTTSLGQAIPLIRGLDRALAKELEQGEALLPSVRDLVRRLQAGMATRLHPLCQEGVYRLACICDPRIKGSIAMRNAELQQWKQDLCGEIRRFQAKRSGQREEGMEEGLLAEEEADQPSAPGDESPPNKDPLLYWSSVVSWEVGVIGEAKHALVEDSVEVMVREYLAEPPEPPDSNPLEYWVCKAAIWPDLSSVAMNLLSCPPTSVQSEQVFSHLADLLRARCSRLDPALVDQLAFVKVNLPLLGYPSLDLKH</sequence>
<feature type="region of interest" description="Disordered" evidence="14">
    <location>
        <begin position="1"/>
        <end position="21"/>
    </location>
</feature>
<name>A0AA97J9Q3_EUBMA</name>
<keyword evidence="8" id="KW-0832">Ubl conjugation</keyword>
<dbReference type="PANTHER" id="PTHR47241:SF1">
    <property type="entry name" value="BED-TYPE DOMAIN-CONTAINING PROTEIN"/>
    <property type="match status" value="1"/>
</dbReference>
<reference evidence="19" key="1">
    <citation type="submission" date="2025-08" db="UniProtKB">
        <authorList>
            <consortium name="RefSeq"/>
        </authorList>
    </citation>
    <scope>IDENTIFICATION</scope>
    <source>
        <tissue evidence="19">Blood</tissue>
    </source>
</reference>
<dbReference type="InterPro" id="IPR013087">
    <property type="entry name" value="Znf_C2H2_type"/>
</dbReference>
<dbReference type="Pfam" id="PF05699">
    <property type="entry name" value="Dimer_Tnp_hAT"/>
    <property type="match status" value="1"/>
</dbReference>
<dbReference type="InterPro" id="IPR038269">
    <property type="entry name" value="SCAN_sf"/>
</dbReference>
<evidence type="ECO:0000256" key="2">
    <source>
        <dbReference type="ARBA" id="ARBA00004123"/>
    </source>
</evidence>
<evidence type="ECO:0000256" key="13">
    <source>
        <dbReference type="PROSITE-ProRule" id="PRU00042"/>
    </source>
</evidence>
<dbReference type="PROSITE" id="PS50804">
    <property type="entry name" value="SCAN_BOX"/>
    <property type="match status" value="1"/>
</dbReference>
<accession>A0AA97J9Q3</accession>
<dbReference type="SUPFAM" id="SSF53098">
    <property type="entry name" value="Ribonuclease H-like"/>
    <property type="match status" value="1"/>
</dbReference>
<dbReference type="RefSeq" id="XP_054833481.1">
    <property type="nucleotide sequence ID" value="XM_054977506.1"/>
</dbReference>
<evidence type="ECO:0000256" key="8">
    <source>
        <dbReference type="ARBA" id="ARBA00022843"/>
    </source>
</evidence>
<feature type="domain" description="BED-type" evidence="17">
    <location>
        <begin position="343"/>
        <end position="400"/>
    </location>
</feature>
<keyword evidence="5" id="KW-0479">Metal-binding</keyword>
<keyword evidence="11" id="KW-0804">Transcription</keyword>
<dbReference type="InterPro" id="IPR003309">
    <property type="entry name" value="SCAN_dom"/>
</dbReference>
<evidence type="ECO:0000259" key="16">
    <source>
        <dbReference type="PROSITE" id="PS50804"/>
    </source>
</evidence>
<dbReference type="InterPro" id="IPR052865">
    <property type="entry name" value="Zinc_finger_BED"/>
</dbReference>
<dbReference type="PROSITE" id="PS50157">
    <property type="entry name" value="ZINC_FINGER_C2H2_2"/>
    <property type="match status" value="1"/>
</dbReference>
<dbReference type="GeneID" id="129328441"/>
<evidence type="ECO:0000256" key="4">
    <source>
        <dbReference type="ARBA" id="ARBA00022499"/>
    </source>
</evidence>
<keyword evidence="9" id="KW-0805">Transcription regulation</keyword>
<comment type="function">
    <text evidence="1">May be involved in transcriptional regulation.</text>
</comment>
<keyword evidence="18" id="KW-1185">Reference proteome</keyword>
<feature type="region of interest" description="Disordered" evidence="14">
    <location>
        <begin position="290"/>
        <end position="331"/>
    </location>
</feature>
<dbReference type="Gene3D" id="3.30.160.60">
    <property type="entry name" value="Classic Zinc Finger"/>
    <property type="match status" value="1"/>
</dbReference>
<feature type="region of interest" description="Disordered" evidence="14">
    <location>
        <begin position="884"/>
        <end position="916"/>
    </location>
</feature>
<feature type="domain" description="C2H2-type" evidence="15">
    <location>
        <begin position="246"/>
        <end position="273"/>
    </location>
</feature>
<evidence type="ECO:0000256" key="5">
    <source>
        <dbReference type="ARBA" id="ARBA00022723"/>
    </source>
</evidence>
<dbReference type="Pfam" id="PF02023">
    <property type="entry name" value="SCAN"/>
    <property type="match status" value="1"/>
</dbReference>
<evidence type="ECO:0000256" key="6">
    <source>
        <dbReference type="ARBA" id="ARBA00022771"/>
    </source>
</evidence>
<dbReference type="GO" id="GO:0008270">
    <property type="term" value="F:zinc ion binding"/>
    <property type="evidence" value="ECO:0007669"/>
    <property type="project" value="UniProtKB-KW"/>
</dbReference>
<feature type="region of interest" description="Disordered" evidence="14">
    <location>
        <begin position="392"/>
        <end position="464"/>
    </location>
</feature>